<proteinExistence type="predicted"/>
<dbReference type="AlphaFoldDB" id="A0A6J7JEK1"/>
<sequence>MPPLARLLPALALSALLCLTLAAAAQARCGQKRSAKPVRASSATPPTLVIGDSVLYDAVPLLARRGYEANGMICRRMEQGLAILRNRARLKRLPRKVILELGANGPVTTAHILEALTLLGPRRKLLLLTPTDTSVEPGMLPGADATVMQSAMLTWPGHVKVLDWASLTKAHPEWMARDGVHLAGPAGVQGLVNFIVAEPPWSPPAILGPHGGFEAP</sequence>
<protein>
    <submittedName>
        <fullName evidence="1">Unannotated protein</fullName>
    </submittedName>
</protein>
<gene>
    <name evidence="1" type="ORF">UFOPK3674_01880</name>
</gene>
<name>A0A6J7JEK1_9ZZZZ</name>
<reference evidence="1" key="1">
    <citation type="submission" date="2020-05" db="EMBL/GenBank/DDBJ databases">
        <authorList>
            <person name="Chiriac C."/>
            <person name="Salcher M."/>
            <person name="Ghai R."/>
            <person name="Kavagutti S V."/>
        </authorList>
    </citation>
    <scope>NUCLEOTIDE SEQUENCE</scope>
</reference>
<organism evidence="1">
    <name type="scientific">freshwater metagenome</name>
    <dbReference type="NCBI Taxonomy" id="449393"/>
    <lineage>
        <taxon>unclassified sequences</taxon>
        <taxon>metagenomes</taxon>
        <taxon>ecological metagenomes</taxon>
    </lineage>
</organism>
<dbReference type="SUPFAM" id="SSF52266">
    <property type="entry name" value="SGNH hydrolase"/>
    <property type="match status" value="1"/>
</dbReference>
<accession>A0A6J7JEK1</accession>
<evidence type="ECO:0000313" key="1">
    <source>
        <dbReference type="EMBL" id="CAB4941765.1"/>
    </source>
</evidence>
<dbReference type="EMBL" id="CAFBMX010000010">
    <property type="protein sequence ID" value="CAB4941765.1"/>
    <property type="molecule type" value="Genomic_DNA"/>
</dbReference>